<dbReference type="AlphaFoldDB" id="A0A2T5B1P0"/>
<organism evidence="2 3">
    <name type="scientific">Mycoplana dimorpha</name>
    <dbReference type="NCBI Taxonomy" id="28320"/>
    <lineage>
        <taxon>Bacteria</taxon>
        <taxon>Pseudomonadati</taxon>
        <taxon>Pseudomonadota</taxon>
        <taxon>Alphaproteobacteria</taxon>
        <taxon>Hyphomicrobiales</taxon>
        <taxon>Rhizobiaceae</taxon>
        <taxon>Mycoplana</taxon>
    </lineage>
</organism>
<dbReference type="Pfam" id="PF01381">
    <property type="entry name" value="HTH_3"/>
    <property type="match status" value="1"/>
</dbReference>
<evidence type="ECO:0000259" key="1">
    <source>
        <dbReference type="SMART" id="SM00530"/>
    </source>
</evidence>
<evidence type="ECO:0000313" key="2">
    <source>
        <dbReference type="EMBL" id="PTM92854.1"/>
    </source>
</evidence>
<dbReference type="Gene3D" id="1.10.260.40">
    <property type="entry name" value="lambda repressor-like DNA-binding domains"/>
    <property type="match status" value="1"/>
</dbReference>
<dbReference type="RefSeq" id="WP_108004213.1">
    <property type="nucleotide sequence ID" value="NZ_JBHEEX010000010.1"/>
</dbReference>
<dbReference type="Proteomes" id="UP000241247">
    <property type="component" value="Unassembled WGS sequence"/>
</dbReference>
<name>A0A2T5B1P0_MYCDI</name>
<proteinExistence type="predicted"/>
<dbReference type="InterPro" id="IPR001387">
    <property type="entry name" value="Cro/C1-type_HTH"/>
</dbReference>
<dbReference type="SMART" id="SM00530">
    <property type="entry name" value="HTH_XRE"/>
    <property type="match status" value="1"/>
</dbReference>
<dbReference type="GO" id="GO:0003677">
    <property type="term" value="F:DNA binding"/>
    <property type="evidence" value="ECO:0007669"/>
    <property type="project" value="InterPro"/>
</dbReference>
<gene>
    <name evidence="2" type="ORF">C7449_107268</name>
</gene>
<dbReference type="InterPro" id="IPR010982">
    <property type="entry name" value="Lambda_DNA-bd_dom_sf"/>
</dbReference>
<feature type="domain" description="HTH cro/C1-type" evidence="1">
    <location>
        <begin position="13"/>
        <end position="67"/>
    </location>
</feature>
<sequence length="172" mass="19263">MVDETTPTTIGARAKAVRLELHLQQQGIADELGISLRAWAKMERDEGTPSGETLLQFEKVGINPGWVLTGVGPKRIHQDESYLYEKNAIIDGDLLVDIKRVVAKVHQEVGITLRAEDLDRKAISHYNEYMLADTDLSDAEEMQLWLGLLEKRIRREATAARNEPGTGKREAS</sequence>
<dbReference type="EMBL" id="PZZZ01000007">
    <property type="protein sequence ID" value="PTM92854.1"/>
    <property type="molecule type" value="Genomic_DNA"/>
</dbReference>
<dbReference type="OrthoDB" id="528805at2"/>
<protein>
    <submittedName>
        <fullName evidence="2">Helix-turn-helix protein</fullName>
    </submittedName>
</protein>
<comment type="caution">
    <text evidence="2">The sequence shown here is derived from an EMBL/GenBank/DDBJ whole genome shotgun (WGS) entry which is preliminary data.</text>
</comment>
<keyword evidence="3" id="KW-1185">Reference proteome</keyword>
<dbReference type="SUPFAM" id="SSF47413">
    <property type="entry name" value="lambda repressor-like DNA-binding domains"/>
    <property type="match status" value="1"/>
</dbReference>
<accession>A0A2T5B1P0</accession>
<dbReference type="CDD" id="cd00093">
    <property type="entry name" value="HTH_XRE"/>
    <property type="match status" value="1"/>
</dbReference>
<evidence type="ECO:0000313" key="3">
    <source>
        <dbReference type="Proteomes" id="UP000241247"/>
    </source>
</evidence>
<reference evidence="2 3" key="1">
    <citation type="submission" date="2018-04" db="EMBL/GenBank/DDBJ databases">
        <title>Genomic Encyclopedia of Type Strains, Phase IV (KMG-IV): sequencing the most valuable type-strain genomes for metagenomic binning, comparative biology and taxonomic classification.</title>
        <authorList>
            <person name="Goeker M."/>
        </authorList>
    </citation>
    <scope>NUCLEOTIDE SEQUENCE [LARGE SCALE GENOMIC DNA]</scope>
    <source>
        <strain evidence="2 3">DSM 7138</strain>
    </source>
</reference>